<sequence length="361" mass="37001">MDDVSPAGRGRRTGAWCATAVTALSCMVAAGAGTATAGTGTTGTAGTGTGTTGTGAAAHRPPTWCKASGALRARAMPQKVRLSDCDLRGRVVRGENGLAATVPSDGTSVTAHSLRTDGASELRVEVDEAKGEITLTATGTRVPQGRPRAFRAPMDACKDGAYQQEPSKWPKGATIEWHYYPGTAGLPMSGVSTGITDMFDAKTDCTPSHAFAPLPDVSQKYAGQTTTAPNVTADATCGEHDGTNVSGWQAMPGAEPDVLAATCTWFRGPTTIESDTALQTQGKKWWPGPQDGSSCPAGSYDAAAVTTHETGHMLGLGHVEGSQHSELTMAPTVASCDDDPATLGKGDYDGLIALYGARSPA</sequence>
<protein>
    <submittedName>
        <fullName evidence="7">Matrixin family metalloprotease</fullName>
    </submittedName>
</protein>
<dbReference type="SUPFAM" id="SSF55486">
    <property type="entry name" value="Metalloproteases ('zincins'), catalytic domain"/>
    <property type="match status" value="1"/>
</dbReference>
<dbReference type="Proteomes" id="UP000680206">
    <property type="component" value="Unassembled WGS sequence"/>
</dbReference>
<feature type="region of interest" description="Disordered" evidence="5">
    <location>
        <begin position="35"/>
        <end position="61"/>
    </location>
</feature>
<dbReference type="EMBL" id="JAGEPF010000039">
    <property type="protein sequence ID" value="MBO2464861.1"/>
    <property type="molecule type" value="Genomic_DNA"/>
</dbReference>
<gene>
    <name evidence="7" type="ORF">J4709_45585</name>
</gene>
<keyword evidence="8" id="KW-1185">Reference proteome</keyword>
<feature type="compositionally biased region" description="Gly residues" evidence="5">
    <location>
        <begin position="40"/>
        <end position="53"/>
    </location>
</feature>
<reference evidence="7 8" key="1">
    <citation type="submission" date="2021-03" db="EMBL/GenBank/DDBJ databases">
        <title>Actinomadura violae sp. nov., isolated from lichen in Thailand.</title>
        <authorList>
            <person name="Kanchanasin P."/>
            <person name="Saeng-In P."/>
            <person name="Phongsopitanun W."/>
            <person name="Yuki M."/>
            <person name="Kudo T."/>
            <person name="Ohkuma M."/>
            <person name="Tanasupawat S."/>
        </authorList>
    </citation>
    <scope>NUCLEOTIDE SEQUENCE [LARGE SCALE GENOMIC DNA]</scope>
    <source>
        <strain evidence="7 8">LCR2-06</strain>
    </source>
</reference>
<evidence type="ECO:0000256" key="4">
    <source>
        <dbReference type="ARBA" id="ARBA00022833"/>
    </source>
</evidence>
<keyword evidence="2" id="KW-0479">Metal-binding</keyword>
<evidence type="ECO:0000256" key="3">
    <source>
        <dbReference type="ARBA" id="ARBA00022801"/>
    </source>
</evidence>
<keyword evidence="3" id="KW-0378">Hydrolase</keyword>
<dbReference type="InterPro" id="IPR001818">
    <property type="entry name" value="Pept_M10_metallopeptidase"/>
</dbReference>
<comment type="caution">
    <text evidence="7">The sequence shown here is derived from an EMBL/GenBank/DDBJ whole genome shotgun (WGS) entry which is preliminary data.</text>
</comment>
<name>A0ABS3S777_9ACTN</name>
<evidence type="ECO:0000313" key="7">
    <source>
        <dbReference type="EMBL" id="MBO2464861.1"/>
    </source>
</evidence>
<dbReference type="GO" id="GO:0008237">
    <property type="term" value="F:metallopeptidase activity"/>
    <property type="evidence" value="ECO:0007669"/>
    <property type="project" value="UniProtKB-KW"/>
</dbReference>
<evidence type="ECO:0000256" key="2">
    <source>
        <dbReference type="ARBA" id="ARBA00022723"/>
    </source>
</evidence>
<evidence type="ECO:0000259" key="6">
    <source>
        <dbReference type="Pfam" id="PF00413"/>
    </source>
</evidence>
<proteinExistence type="predicted"/>
<feature type="domain" description="Peptidase M10 metallopeptidase" evidence="6">
    <location>
        <begin position="284"/>
        <end position="356"/>
    </location>
</feature>
<evidence type="ECO:0000256" key="5">
    <source>
        <dbReference type="SAM" id="MobiDB-lite"/>
    </source>
</evidence>
<dbReference type="Gene3D" id="3.40.390.10">
    <property type="entry name" value="Collagenase (Catalytic Domain)"/>
    <property type="match status" value="1"/>
</dbReference>
<keyword evidence="7" id="KW-0482">Metalloprotease</keyword>
<accession>A0ABS3S777</accession>
<keyword evidence="4" id="KW-0862">Zinc</keyword>
<evidence type="ECO:0000256" key="1">
    <source>
        <dbReference type="ARBA" id="ARBA00022670"/>
    </source>
</evidence>
<evidence type="ECO:0000313" key="8">
    <source>
        <dbReference type="Proteomes" id="UP000680206"/>
    </source>
</evidence>
<dbReference type="RefSeq" id="WP_208251721.1">
    <property type="nucleotide sequence ID" value="NZ_JAGEPF010000039.1"/>
</dbReference>
<organism evidence="7 8">
    <name type="scientific">Actinomadura violacea</name>
    <dbReference type="NCBI Taxonomy" id="2819934"/>
    <lineage>
        <taxon>Bacteria</taxon>
        <taxon>Bacillati</taxon>
        <taxon>Actinomycetota</taxon>
        <taxon>Actinomycetes</taxon>
        <taxon>Streptosporangiales</taxon>
        <taxon>Thermomonosporaceae</taxon>
        <taxon>Actinomadura</taxon>
    </lineage>
</organism>
<dbReference type="Pfam" id="PF00413">
    <property type="entry name" value="Peptidase_M10"/>
    <property type="match status" value="1"/>
</dbReference>
<dbReference type="InterPro" id="IPR024079">
    <property type="entry name" value="MetalloPept_cat_dom_sf"/>
</dbReference>
<keyword evidence="1" id="KW-0645">Protease</keyword>